<comment type="caution">
    <text evidence="2">The sequence shown here is derived from an EMBL/GenBank/DDBJ whole genome shotgun (WGS) entry which is preliminary data.</text>
</comment>
<evidence type="ECO:0000313" key="3">
    <source>
        <dbReference type="Proteomes" id="UP001500443"/>
    </source>
</evidence>
<dbReference type="EMBL" id="BAAAPF010000041">
    <property type="protein sequence ID" value="GAA2118442.1"/>
    <property type="molecule type" value="Genomic_DNA"/>
</dbReference>
<evidence type="ECO:0000256" key="1">
    <source>
        <dbReference type="SAM" id="MobiDB-lite"/>
    </source>
</evidence>
<feature type="region of interest" description="Disordered" evidence="1">
    <location>
        <begin position="126"/>
        <end position="148"/>
    </location>
</feature>
<evidence type="ECO:0008006" key="4">
    <source>
        <dbReference type="Google" id="ProtNLM"/>
    </source>
</evidence>
<reference evidence="3" key="1">
    <citation type="journal article" date="2019" name="Int. J. Syst. Evol. Microbiol.">
        <title>The Global Catalogue of Microorganisms (GCM) 10K type strain sequencing project: providing services to taxonomists for standard genome sequencing and annotation.</title>
        <authorList>
            <consortium name="The Broad Institute Genomics Platform"/>
            <consortium name="The Broad Institute Genome Sequencing Center for Infectious Disease"/>
            <person name="Wu L."/>
            <person name="Ma J."/>
        </authorList>
    </citation>
    <scope>NUCLEOTIDE SEQUENCE [LARGE SCALE GENOMIC DNA]</scope>
    <source>
        <strain evidence="3">JCM 15481</strain>
    </source>
</reference>
<gene>
    <name evidence="2" type="ORF">GCM10009802_20080</name>
</gene>
<accession>A0ABP5JIB3</accession>
<feature type="compositionally biased region" description="Basic and acidic residues" evidence="1">
    <location>
        <begin position="139"/>
        <end position="148"/>
    </location>
</feature>
<keyword evidence="3" id="KW-1185">Reference proteome</keyword>
<proteinExistence type="predicted"/>
<dbReference type="RefSeq" id="WP_344289458.1">
    <property type="nucleotide sequence ID" value="NZ_BAAAPF010000041.1"/>
</dbReference>
<evidence type="ECO:0000313" key="2">
    <source>
        <dbReference type="EMBL" id="GAA2118442.1"/>
    </source>
</evidence>
<protein>
    <recommendedName>
        <fullName evidence="4">DUF2742 domain-containing protein</fullName>
    </recommendedName>
</protein>
<sequence>MDDDELTCDPGEVVALWAEARILFFAKTFPEYGSAEWRELPPDSGARLASVLEAAELWRRHVAEQNRLDWLAENDPDAWYAEVIEDADEEARRSLRRWQLSRALTWRELQARRQFGPVHQLRATPGWNPVIPGSGGRRLTNDETRTAA</sequence>
<dbReference type="Proteomes" id="UP001500443">
    <property type="component" value="Unassembled WGS sequence"/>
</dbReference>
<organism evidence="2 3">
    <name type="scientific">Streptomyces synnematoformans</name>
    <dbReference type="NCBI Taxonomy" id="415721"/>
    <lineage>
        <taxon>Bacteria</taxon>
        <taxon>Bacillati</taxon>
        <taxon>Actinomycetota</taxon>
        <taxon>Actinomycetes</taxon>
        <taxon>Kitasatosporales</taxon>
        <taxon>Streptomycetaceae</taxon>
        <taxon>Streptomyces</taxon>
    </lineage>
</organism>
<name>A0ABP5JIB3_9ACTN</name>